<dbReference type="InterPro" id="IPR014718">
    <property type="entry name" value="GH-type_carb-bd"/>
</dbReference>
<evidence type="ECO:0000256" key="7">
    <source>
        <dbReference type="ARBA" id="ARBA00014165"/>
    </source>
</evidence>
<feature type="binding site" evidence="15">
    <location>
        <begin position="177"/>
        <end position="179"/>
    </location>
    <ligand>
        <name>beta-D-galactose</name>
        <dbReference type="ChEBI" id="CHEBI:27667"/>
    </ligand>
</feature>
<evidence type="ECO:0000256" key="13">
    <source>
        <dbReference type="PIRSR" id="PIRSR005096-1"/>
    </source>
</evidence>
<accession>A0A6P1M258</accession>
<sequence>MAVTSEAFGKNLFGENVDLFTLTNSNGIRVRIMNHGGIIVSLETPDRDGNMADIVLGHDTAAEYADGGPYFGAVIGRFGNRIKDGKFSLEGVDYTLAQNNGPNALHGGLKGFDKIIWDTEILEDTAIRMRYVSADGEEGFPGEVETVITYTLTDDNELKIDYSAESTKATPFNITNHSYFNLAGHDSGIAVGQIMTINADRYLPIDATSIPTGEEASVEGTPFDFRTPHVIGARIDEDNEQLAFAGGYDHNWCLNKETDGEISFCARSEDPVSGRVMETFTTEPGVQFYAANFLDGTLKGKGGCMYVKRGGFCLETQHWPDSPNQPQFPNTILRPGEAFLSQTIYKFSVN</sequence>
<comment type="catalytic activity">
    <reaction evidence="1 12">
        <text>alpha-D-glucose = beta-D-glucose</text>
        <dbReference type="Rhea" id="RHEA:10264"/>
        <dbReference type="ChEBI" id="CHEBI:15903"/>
        <dbReference type="ChEBI" id="CHEBI:17925"/>
        <dbReference type="EC" id="5.1.3.3"/>
    </reaction>
</comment>
<dbReference type="PANTHER" id="PTHR10091:SF0">
    <property type="entry name" value="GALACTOSE MUTAROTASE"/>
    <property type="match status" value="1"/>
</dbReference>
<dbReference type="PIRSF" id="PIRSF005096">
    <property type="entry name" value="GALM"/>
    <property type="match status" value="1"/>
</dbReference>
<evidence type="ECO:0000256" key="12">
    <source>
        <dbReference type="PIRNR" id="PIRNR005096"/>
    </source>
</evidence>
<dbReference type="Gene3D" id="2.70.98.10">
    <property type="match status" value="1"/>
</dbReference>
<comment type="subcellular location">
    <subcellularLocation>
        <location evidence="2">Cytoplasm</location>
    </subcellularLocation>
</comment>
<evidence type="ECO:0000256" key="4">
    <source>
        <dbReference type="ARBA" id="ARBA00006206"/>
    </source>
</evidence>
<dbReference type="GO" id="GO:0004034">
    <property type="term" value="F:aldose 1-epimerase activity"/>
    <property type="evidence" value="ECO:0007669"/>
    <property type="project" value="UniProtKB-EC"/>
</dbReference>
<comment type="similarity">
    <text evidence="4 12">Belongs to the aldose epimerase family.</text>
</comment>
<dbReference type="GO" id="GO:0005737">
    <property type="term" value="C:cytoplasm"/>
    <property type="evidence" value="ECO:0007669"/>
    <property type="project" value="UniProtKB-SubCell"/>
</dbReference>
<dbReference type="InterPro" id="IPR011013">
    <property type="entry name" value="Gal_mutarotase_sf_dom"/>
</dbReference>
<feature type="binding site" evidence="15">
    <location>
        <begin position="80"/>
        <end position="81"/>
    </location>
    <ligand>
        <name>beta-D-galactose</name>
        <dbReference type="ChEBI" id="CHEBI:27667"/>
    </ligand>
</feature>
<dbReference type="SUPFAM" id="SSF74650">
    <property type="entry name" value="Galactose mutarotase-like"/>
    <property type="match status" value="1"/>
</dbReference>
<reference evidence="16 17" key="1">
    <citation type="submission" date="2020-01" db="EMBL/GenBank/DDBJ databases">
        <title>Ponticoccus aerotolerans gen. nov., sp. nov., an anaerobic bacterium and proposal of Ponticoccusceae fam. nov., Ponticoccusles ord. nov. and Ponticoccuse classis nov. in the phylum Kiritimatiellaeota.</title>
        <authorList>
            <person name="Zhou L.Y."/>
            <person name="Du Z.J."/>
        </authorList>
    </citation>
    <scope>NUCLEOTIDE SEQUENCE [LARGE SCALE GENOMIC DNA]</scope>
    <source>
        <strain evidence="16 17">S-5007</strain>
    </source>
</reference>
<feature type="active site" description="Proton acceptor" evidence="13">
    <location>
        <position position="315"/>
    </location>
</feature>
<evidence type="ECO:0000256" key="11">
    <source>
        <dbReference type="ARBA" id="ARBA00023277"/>
    </source>
</evidence>
<dbReference type="InterPro" id="IPR047215">
    <property type="entry name" value="Galactose_mutarotase-like"/>
</dbReference>
<dbReference type="InterPro" id="IPR018052">
    <property type="entry name" value="Ald1_epimerase_CS"/>
</dbReference>
<evidence type="ECO:0000313" key="17">
    <source>
        <dbReference type="Proteomes" id="UP000464954"/>
    </source>
</evidence>
<dbReference type="GO" id="GO:0030246">
    <property type="term" value="F:carbohydrate binding"/>
    <property type="evidence" value="ECO:0007669"/>
    <property type="project" value="InterPro"/>
</dbReference>
<dbReference type="InterPro" id="IPR008183">
    <property type="entry name" value="Aldose_1/G6P_1-epimerase"/>
</dbReference>
<evidence type="ECO:0000256" key="3">
    <source>
        <dbReference type="ARBA" id="ARBA00005028"/>
    </source>
</evidence>
<evidence type="ECO:0000256" key="1">
    <source>
        <dbReference type="ARBA" id="ARBA00001614"/>
    </source>
</evidence>
<comment type="subunit">
    <text evidence="5">Monomer.</text>
</comment>
<evidence type="ECO:0000256" key="5">
    <source>
        <dbReference type="ARBA" id="ARBA00011245"/>
    </source>
</evidence>
<dbReference type="EC" id="5.1.3.3" evidence="6 12"/>
<evidence type="ECO:0000256" key="9">
    <source>
        <dbReference type="ARBA" id="ARBA00022553"/>
    </source>
</evidence>
<dbReference type="FunFam" id="2.70.98.10:FF:000003">
    <property type="entry name" value="Aldose 1-epimerase"/>
    <property type="match status" value="1"/>
</dbReference>
<organism evidence="16 17">
    <name type="scientific">Tichowtungia aerotolerans</name>
    <dbReference type="NCBI Taxonomy" id="2697043"/>
    <lineage>
        <taxon>Bacteria</taxon>
        <taxon>Pseudomonadati</taxon>
        <taxon>Kiritimatiellota</taxon>
        <taxon>Tichowtungiia</taxon>
        <taxon>Tichowtungiales</taxon>
        <taxon>Tichowtungiaceae</taxon>
        <taxon>Tichowtungia</taxon>
    </lineage>
</organism>
<dbReference type="EMBL" id="CP047593">
    <property type="protein sequence ID" value="QHI68909.1"/>
    <property type="molecule type" value="Genomic_DNA"/>
</dbReference>
<dbReference type="GO" id="GO:0006006">
    <property type="term" value="P:glucose metabolic process"/>
    <property type="evidence" value="ECO:0007669"/>
    <property type="project" value="TreeGrafter"/>
</dbReference>
<dbReference type="AlphaFoldDB" id="A0A6P1M258"/>
<proteinExistence type="inferred from homology"/>
<evidence type="ECO:0000256" key="14">
    <source>
        <dbReference type="PIRSR" id="PIRSR005096-2"/>
    </source>
</evidence>
<dbReference type="UniPathway" id="UPA00242"/>
<keyword evidence="17" id="KW-1185">Reference proteome</keyword>
<feature type="active site" description="Proton donor" evidence="13">
    <location>
        <position position="177"/>
    </location>
</feature>
<evidence type="ECO:0000256" key="8">
    <source>
        <dbReference type="ARBA" id="ARBA00022490"/>
    </source>
</evidence>
<protein>
    <recommendedName>
        <fullName evidence="7 12">Aldose 1-epimerase</fullName>
        <ecNumber evidence="6 12">5.1.3.3</ecNumber>
    </recommendedName>
</protein>
<keyword evidence="8" id="KW-0963">Cytoplasm</keyword>
<dbReference type="KEGG" id="taer:GT409_05420"/>
<evidence type="ECO:0000256" key="15">
    <source>
        <dbReference type="PIRSR" id="PIRSR005096-3"/>
    </source>
</evidence>
<evidence type="ECO:0000256" key="10">
    <source>
        <dbReference type="ARBA" id="ARBA00023235"/>
    </source>
</evidence>
<dbReference type="Pfam" id="PF01263">
    <property type="entry name" value="Aldose_epim"/>
    <property type="match status" value="1"/>
</dbReference>
<keyword evidence="11 12" id="KW-0119">Carbohydrate metabolism</keyword>
<dbReference type="NCBIfam" id="NF008277">
    <property type="entry name" value="PRK11055.1"/>
    <property type="match status" value="1"/>
</dbReference>
<name>A0A6P1M258_9BACT</name>
<comment type="pathway">
    <text evidence="3 12">Carbohydrate metabolism; hexose metabolism.</text>
</comment>
<keyword evidence="10 12" id="KW-0413">Isomerase</keyword>
<evidence type="ECO:0000256" key="2">
    <source>
        <dbReference type="ARBA" id="ARBA00004496"/>
    </source>
</evidence>
<evidence type="ECO:0000313" key="16">
    <source>
        <dbReference type="EMBL" id="QHI68909.1"/>
    </source>
</evidence>
<dbReference type="CDD" id="cd09019">
    <property type="entry name" value="galactose_mutarotase_like"/>
    <property type="match status" value="1"/>
</dbReference>
<dbReference type="RefSeq" id="WP_160627684.1">
    <property type="nucleotide sequence ID" value="NZ_CP047593.1"/>
</dbReference>
<gene>
    <name evidence="16" type="ORF">GT409_05420</name>
</gene>
<dbReference type="Proteomes" id="UP000464954">
    <property type="component" value="Chromosome"/>
</dbReference>
<feature type="binding site" evidence="14">
    <location>
        <position position="249"/>
    </location>
    <ligand>
        <name>beta-D-galactose</name>
        <dbReference type="ChEBI" id="CHEBI:27667"/>
    </ligand>
</feature>
<dbReference type="InterPro" id="IPR015443">
    <property type="entry name" value="Aldose_1-epimerase"/>
</dbReference>
<dbReference type="PROSITE" id="PS00545">
    <property type="entry name" value="ALDOSE_1_EPIMERASE"/>
    <property type="match status" value="1"/>
</dbReference>
<dbReference type="PANTHER" id="PTHR10091">
    <property type="entry name" value="ALDOSE-1-EPIMERASE"/>
    <property type="match status" value="1"/>
</dbReference>
<dbReference type="GO" id="GO:0033499">
    <property type="term" value="P:galactose catabolic process via UDP-galactose, Leloir pathway"/>
    <property type="evidence" value="ECO:0007669"/>
    <property type="project" value="TreeGrafter"/>
</dbReference>
<keyword evidence="9" id="KW-0597">Phosphoprotein</keyword>
<evidence type="ECO:0000256" key="6">
    <source>
        <dbReference type="ARBA" id="ARBA00013185"/>
    </source>
</evidence>